<dbReference type="KEGG" id="cyp:PCC8801_2978"/>
<dbReference type="InterPro" id="IPR000055">
    <property type="entry name" value="Restrct_endonuc_typeI_TRD"/>
</dbReference>
<dbReference type="OrthoDB" id="9815652at2"/>
<evidence type="ECO:0000256" key="2">
    <source>
        <dbReference type="ARBA" id="ARBA00022747"/>
    </source>
</evidence>
<evidence type="ECO:0000313" key="5">
    <source>
        <dbReference type="EMBL" id="ACK66967.1"/>
    </source>
</evidence>
<evidence type="ECO:0000259" key="4">
    <source>
        <dbReference type="Pfam" id="PF01420"/>
    </source>
</evidence>
<dbReference type="PANTHER" id="PTHR30408">
    <property type="entry name" value="TYPE-1 RESTRICTION ENZYME ECOKI SPECIFICITY PROTEIN"/>
    <property type="match status" value="1"/>
</dbReference>
<dbReference type="REBASE" id="19492">
    <property type="entry name" value="S.Csp8801ORF2980P"/>
</dbReference>
<evidence type="ECO:0000313" key="6">
    <source>
        <dbReference type="Proteomes" id="UP000008204"/>
    </source>
</evidence>
<dbReference type="Proteomes" id="UP000008204">
    <property type="component" value="Chromosome"/>
</dbReference>
<name>B7JWC2_RIPO1</name>
<dbReference type="Pfam" id="PF01420">
    <property type="entry name" value="Methylase_S"/>
    <property type="match status" value="1"/>
</dbReference>
<dbReference type="InterPro" id="IPR044946">
    <property type="entry name" value="Restrct_endonuc_typeI_TRD_sf"/>
</dbReference>
<dbReference type="CDD" id="cd17244">
    <property type="entry name" value="RMtype1_S_Apa101655I-TRD2-CR2_like"/>
    <property type="match status" value="1"/>
</dbReference>
<sequence length="194" mass="21871">MSLEGWEIGTLGQLCKIAIGGTPARNNPEYWDIQKETDNLWVSIRDMNQRVINDTAEYISDAGVKNSNAKLQDENTVLLSFKLTIGRVAFAGKKLYTNEAIAALATEQIDPNFLYYGLQQWDLLQDVDQAIKGATLNKVKLNKIEFNYPKDKKEQTQIATILSTIDRAIEQTETLIAKQQRIKTGLMGSTELRM</sequence>
<gene>
    <name evidence="5" type="ordered locus">PCC8801_2978</name>
</gene>
<organism evidence="5 6">
    <name type="scientific">Rippkaea orientalis (strain PCC 8801 / RF-1)</name>
    <name type="common">Cyanothece sp. (strain PCC 8801)</name>
    <dbReference type="NCBI Taxonomy" id="41431"/>
    <lineage>
        <taxon>Bacteria</taxon>
        <taxon>Bacillati</taxon>
        <taxon>Cyanobacteriota</taxon>
        <taxon>Cyanophyceae</taxon>
        <taxon>Oscillatoriophycideae</taxon>
        <taxon>Chroococcales</taxon>
        <taxon>Aphanothecaceae</taxon>
        <taxon>Rippkaea</taxon>
        <taxon>Rippkaea orientalis</taxon>
    </lineage>
</organism>
<dbReference type="eggNOG" id="COG0732">
    <property type="taxonomic scope" value="Bacteria"/>
</dbReference>
<dbReference type="Gene3D" id="1.10.287.1120">
    <property type="entry name" value="Bipartite methylase S protein"/>
    <property type="match status" value="1"/>
</dbReference>
<protein>
    <submittedName>
        <fullName evidence="5">Restriction modification system DNA specificity domain protein</fullName>
    </submittedName>
</protein>
<dbReference type="GO" id="GO:0003677">
    <property type="term" value="F:DNA binding"/>
    <property type="evidence" value="ECO:0007669"/>
    <property type="project" value="UniProtKB-KW"/>
</dbReference>
<dbReference type="GO" id="GO:0009307">
    <property type="term" value="P:DNA restriction-modification system"/>
    <property type="evidence" value="ECO:0007669"/>
    <property type="project" value="UniProtKB-KW"/>
</dbReference>
<evidence type="ECO:0000256" key="1">
    <source>
        <dbReference type="ARBA" id="ARBA00010923"/>
    </source>
</evidence>
<comment type="similarity">
    <text evidence="1">Belongs to the type-I restriction system S methylase family.</text>
</comment>
<dbReference type="InterPro" id="IPR052021">
    <property type="entry name" value="Type-I_RS_S_subunit"/>
</dbReference>
<dbReference type="SUPFAM" id="SSF116734">
    <property type="entry name" value="DNA methylase specificity domain"/>
    <property type="match status" value="1"/>
</dbReference>
<feature type="domain" description="Type I restriction modification DNA specificity" evidence="4">
    <location>
        <begin position="4"/>
        <end position="176"/>
    </location>
</feature>
<accession>B7JWC2</accession>
<keyword evidence="6" id="KW-1185">Reference proteome</keyword>
<dbReference type="Gene3D" id="3.90.220.20">
    <property type="entry name" value="DNA methylase specificity domains"/>
    <property type="match status" value="1"/>
</dbReference>
<dbReference type="AlphaFoldDB" id="B7JWC2"/>
<dbReference type="EMBL" id="CP001287">
    <property type="protein sequence ID" value="ACK66967.1"/>
    <property type="molecule type" value="Genomic_DNA"/>
</dbReference>
<evidence type="ECO:0000256" key="3">
    <source>
        <dbReference type="ARBA" id="ARBA00023125"/>
    </source>
</evidence>
<dbReference type="RefSeq" id="WP_012596230.1">
    <property type="nucleotide sequence ID" value="NC_011726.1"/>
</dbReference>
<proteinExistence type="inferred from homology"/>
<keyword evidence="3" id="KW-0238">DNA-binding</keyword>
<dbReference type="STRING" id="41431.PCC8801_2978"/>
<dbReference type="HOGENOM" id="CLU_021095_9_5_3"/>
<reference evidence="6" key="1">
    <citation type="journal article" date="2011" name="MBio">
        <title>Novel metabolic attributes of the genus Cyanothece, comprising a group of unicellular nitrogen-fixing Cyanobacteria.</title>
        <authorList>
            <person name="Bandyopadhyay A."/>
            <person name="Elvitigala T."/>
            <person name="Welsh E."/>
            <person name="Stockel J."/>
            <person name="Liberton M."/>
            <person name="Min H."/>
            <person name="Sherman L.A."/>
            <person name="Pakrasi H.B."/>
        </authorList>
    </citation>
    <scope>NUCLEOTIDE SEQUENCE [LARGE SCALE GENOMIC DNA]</scope>
    <source>
        <strain evidence="6">PCC 8801</strain>
    </source>
</reference>
<dbReference type="PANTHER" id="PTHR30408:SF12">
    <property type="entry name" value="TYPE I RESTRICTION ENZYME MJAVIII SPECIFICITY SUBUNIT"/>
    <property type="match status" value="1"/>
</dbReference>
<keyword evidence="2" id="KW-0680">Restriction system</keyword>